<protein>
    <submittedName>
        <fullName evidence="1">Uncharacterized protein</fullName>
    </submittedName>
</protein>
<gene>
    <name evidence="1" type="ORF">FHS03_001654</name>
</gene>
<dbReference type="AlphaFoldDB" id="A0A7W5B907"/>
<reference evidence="1 2" key="1">
    <citation type="submission" date="2020-08" db="EMBL/GenBank/DDBJ databases">
        <title>Genomic Encyclopedia of Type Strains, Phase III (KMG-III): the genomes of soil and plant-associated and newly described type strains.</title>
        <authorList>
            <person name="Whitman W."/>
        </authorList>
    </citation>
    <scope>NUCLEOTIDE SEQUENCE [LARGE SCALE GENOMIC DNA]</scope>
    <source>
        <strain evidence="1 2">CECT 8897</strain>
    </source>
</reference>
<name>A0A7W5B907_9BURK</name>
<evidence type="ECO:0000313" key="1">
    <source>
        <dbReference type="EMBL" id="MBB3118623.1"/>
    </source>
</evidence>
<keyword evidence="2" id="KW-1185">Reference proteome</keyword>
<accession>A0A7W5B907</accession>
<sequence>MINNKTYNLGLPLPHPGNELKDDVIRLRESFLMIDEAIKSLQDLMFSDDIDLDTLKEVVQVLKKSQDDIVTFSDVMALKANKKETQDEFMRLREEMLRKADLSKLSDGLAYINDLIFNLKEELFGKIHDHEVALKINGKYVNYLKVI</sequence>
<dbReference type="Proteomes" id="UP000541535">
    <property type="component" value="Unassembled WGS sequence"/>
</dbReference>
<organism evidence="1 2">
    <name type="scientific">Pseudoduganella violacea</name>
    <dbReference type="NCBI Taxonomy" id="1715466"/>
    <lineage>
        <taxon>Bacteria</taxon>
        <taxon>Pseudomonadati</taxon>
        <taxon>Pseudomonadota</taxon>
        <taxon>Betaproteobacteria</taxon>
        <taxon>Burkholderiales</taxon>
        <taxon>Oxalobacteraceae</taxon>
        <taxon>Telluria group</taxon>
        <taxon>Pseudoduganella</taxon>
    </lineage>
</organism>
<comment type="caution">
    <text evidence="1">The sequence shown here is derived from an EMBL/GenBank/DDBJ whole genome shotgun (WGS) entry which is preliminary data.</text>
</comment>
<evidence type="ECO:0000313" key="2">
    <source>
        <dbReference type="Proteomes" id="UP000541535"/>
    </source>
</evidence>
<dbReference type="RefSeq" id="WP_183440507.1">
    <property type="nucleotide sequence ID" value="NZ_JACHXD010000003.1"/>
</dbReference>
<proteinExistence type="predicted"/>
<dbReference type="EMBL" id="JACHXD010000003">
    <property type="protein sequence ID" value="MBB3118623.1"/>
    <property type="molecule type" value="Genomic_DNA"/>
</dbReference>